<accession>A0A146KQA6</accession>
<feature type="non-terminal residue" evidence="1">
    <location>
        <position position="1"/>
    </location>
</feature>
<organism evidence="1">
    <name type="scientific">Lygus hesperus</name>
    <name type="common">Western plant bug</name>
    <dbReference type="NCBI Taxonomy" id="30085"/>
    <lineage>
        <taxon>Eukaryota</taxon>
        <taxon>Metazoa</taxon>
        <taxon>Ecdysozoa</taxon>
        <taxon>Arthropoda</taxon>
        <taxon>Hexapoda</taxon>
        <taxon>Insecta</taxon>
        <taxon>Pterygota</taxon>
        <taxon>Neoptera</taxon>
        <taxon>Paraneoptera</taxon>
        <taxon>Hemiptera</taxon>
        <taxon>Heteroptera</taxon>
        <taxon>Panheteroptera</taxon>
        <taxon>Cimicomorpha</taxon>
        <taxon>Miridae</taxon>
        <taxon>Mirini</taxon>
        <taxon>Lygus</taxon>
    </lineage>
</organism>
<dbReference type="EMBL" id="GDHC01021043">
    <property type="protein sequence ID" value="JAP97585.1"/>
    <property type="molecule type" value="Transcribed_RNA"/>
</dbReference>
<gene>
    <name evidence="1" type="ORF">g.42563</name>
</gene>
<protein>
    <submittedName>
        <fullName evidence="1">Uncharacterized protein</fullName>
    </submittedName>
</protein>
<dbReference type="AlphaFoldDB" id="A0A146KQA6"/>
<proteinExistence type="predicted"/>
<sequence>PQPYWRWNNRPAAKECSVDQLQFKGPWQQVGIHCRIFLMQKEQLDAVATGLRVDQTQCRPVAKGARVFCRPVALDPLRRGPHHLTGSSSHSWQLFLLNKLIKDILCLFS</sequence>
<reference evidence="1" key="1">
    <citation type="journal article" date="2016" name="Gigascience">
        <title>De novo construction of an expanded transcriptome assembly for the western tarnished plant bug, Lygus hesperus.</title>
        <authorList>
            <person name="Tassone E.E."/>
            <person name="Geib S.M."/>
            <person name="Hall B."/>
            <person name="Fabrick J.A."/>
            <person name="Brent C.S."/>
            <person name="Hull J.J."/>
        </authorList>
    </citation>
    <scope>NUCLEOTIDE SEQUENCE</scope>
</reference>
<evidence type="ECO:0000313" key="1">
    <source>
        <dbReference type="EMBL" id="JAP97585.1"/>
    </source>
</evidence>
<name>A0A146KQA6_LYGHE</name>